<feature type="domain" description="Phospholipid/glycerol acyltransferase" evidence="1">
    <location>
        <begin position="62"/>
        <end position="192"/>
    </location>
</feature>
<dbReference type="OrthoDB" id="2773909at2"/>
<gene>
    <name evidence="2" type="ORF">CVD27_20310</name>
</gene>
<evidence type="ECO:0000313" key="2">
    <source>
        <dbReference type="EMBL" id="PLS02326.1"/>
    </source>
</evidence>
<dbReference type="SUPFAM" id="SSF69593">
    <property type="entry name" value="Glycerol-3-phosphate (1)-acyltransferase"/>
    <property type="match status" value="1"/>
</dbReference>
<dbReference type="InterPro" id="IPR002123">
    <property type="entry name" value="Plipid/glycerol_acylTrfase"/>
</dbReference>
<evidence type="ECO:0000259" key="1">
    <source>
        <dbReference type="SMART" id="SM00563"/>
    </source>
</evidence>
<comment type="caution">
    <text evidence="2">The sequence shown here is derived from an EMBL/GenBank/DDBJ whole genome shotgun (WGS) entry which is preliminary data.</text>
</comment>
<dbReference type="GO" id="GO:0016746">
    <property type="term" value="F:acyltransferase activity"/>
    <property type="evidence" value="ECO:0007669"/>
    <property type="project" value="InterPro"/>
</dbReference>
<sequence>MNTRIIEATYENMSSIIDFWSGVHGVSDWIVEDIYIGLAEKFIRNIVLTDVKNFETLKGKPVLYLANHQTAVESLLFIYMVGGLSQTLVTAIAKQEHTETWLGKLHSHSHEHPNGTPHNALMYFDRSKPVSFIEILRKIELEMKNNHTSILIHTEGTRALTCRQETTKVNRRMVQLAIQANIPIVPIRFIGGLPIEESDERTEFPIHFGTQDFYVGSPIFPEEIKDLEFSQQKEMILQAINHLGMLANCEKPNKPDLDFSRKVEVCMNQFGVPVEFATILKVWEMKSHPSPELLDFLERLKKSELTFGQSPMEKWLSGLADCLQMNHDIHRTKQEGL</sequence>
<dbReference type="SMART" id="SM00563">
    <property type="entry name" value="PlsC"/>
    <property type="match status" value="1"/>
</dbReference>
<protein>
    <recommendedName>
        <fullName evidence="1">Phospholipid/glycerol acyltransferase domain-containing protein</fullName>
    </recommendedName>
</protein>
<organism evidence="2 3">
    <name type="scientific">Neobacillus cucumis</name>
    <dbReference type="NCBI Taxonomy" id="1740721"/>
    <lineage>
        <taxon>Bacteria</taxon>
        <taxon>Bacillati</taxon>
        <taxon>Bacillota</taxon>
        <taxon>Bacilli</taxon>
        <taxon>Bacillales</taxon>
        <taxon>Bacillaceae</taxon>
        <taxon>Neobacillus</taxon>
    </lineage>
</organism>
<proteinExistence type="predicted"/>
<accession>A0A2N5H9W9</accession>
<reference evidence="2 3" key="1">
    <citation type="submission" date="2017-11" db="EMBL/GenBank/DDBJ databases">
        <title>Comparitive Functional Genomics of Dry Heat Resistant strains isolated from the Viking Spacecraft.</title>
        <authorList>
            <person name="Seuylemezian A."/>
            <person name="Cooper K."/>
            <person name="Vaishampayan P."/>
        </authorList>
    </citation>
    <scope>NUCLEOTIDE SEQUENCE [LARGE SCALE GENOMIC DNA]</scope>
    <source>
        <strain evidence="2 3">V32-6</strain>
    </source>
</reference>
<dbReference type="Pfam" id="PF01553">
    <property type="entry name" value="Acyltransferase"/>
    <property type="match status" value="1"/>
</dbReference>
<dbReference type="AlphaFoldDB" id="A0A2N5H9W9"/>
<dbReference type="RefSeq" id="WP_101649894.1">
    <property type="nucleotide sequence ID" value="NZ_PGVE01000074.1"/>
</dbReference>
<keyword evidence="3" id="KW-1185">Reference proteome</keyword>
<name>A0A2N5H9W9_9BACI</name>
<dbReference type="CDD" id="cd07989">
    <property type="entry name" value="LPLAT_AGPAT-like"/>
    <property type="match status" value="1"/>
</dbReference>
<dbReference type="EMBL" id="PGVE01000074">
    <property type="protein sequence ID" value="PLS02326.1"/>
    <property type="molecule type" value="Genomic_DNA"/>
</dbReference>
<dbReference type="Proteomes" id="UP000234950">
    <property type="component" value="Unassembled WGS sequence"/>
</dbReference>
<evidence type="ECO:0000313" key="3">
    <source>
        <dbReference type="Proteomes" id="UP000234950"/>
    </source>
</evidence>